<sequence length="219" mass="26479">MKNFCYSINTVNINIFFPHNRIKTKKQILKILFEATRTMLISQPIEDVSDCFHFKVIIDKMSRLFFFNEKKYYSINFPFTYIIDNNKPSISYKNIVEINSKIISQLIEILNDTRFDSEYSLDFIEPISEIESEYENKLWFLLKELLMLEDGYVRFDNDKELYMKAKEENKEHTHPENHLDIFYTNGNTFKIGLESISRYDEFIDFFDLKTDCKYLKNFR</sequence>
<protein>
    <submittedName>
        <fullName evidence="1">Uncharacterized protein</fullName>
    </submittedName>
</protein>
<reference evidence="1" key="1">
    <citation type="submission" date="2022-10" db="EMBL/GenBank/DDBJ databases">
        <title>Chryseobacterium babae sp. nov. isolated from the gut of the beetle Oryctes rhinoceros, and Chryseobacterium kimseyorum sp. nov., isolated from a stick insect rearing cage.</title>
        <authorList>
            <person name="Shelomi M."/>
            <person name="Han C.-J."/>
            <person name="Chen W.-M."/>
            <person name="Chen H.-K."/>
            <person name="Liaw S.-J."/>
            <person name="Muhle E."/>
            <person name="Clermont D."/>
        </authorList>
    </citation>
    <scope>NUCLEOTIDE SEQUENCE</scope>
    <source>
        <strain evidence="1">WLa1L2M3</strain>
    </source>
</reference>
<evidence type="ECO:0000313" key="1">
    <source>
        <dbReference type="EMBL" id="MCW3161351.1"/>
    </source>
</evidence>
<accession>A0ABT3HNH9</accession>
<name>A0ABT3HNH9_9FLAO</name>
<organism evidence="1 2">
    <name type="scientific">Chryseobacterium oryctis</name>
    <dbReference type="NCBI Taxonomy" id="2952618"/>
    <lineage>
        <taxon>Bacteria</taxon>
        <taxon>Pseudomonadati</taxon>
        <taxon>Bacteroidota</taxon>
        <taxon>Flavobacteriia</taxon>
        <taxon>Flavobacteriales</taxon>
        <taxon>Weeksellaceae</taxon>
        <taxon>Chryseobacterium group</taxon>
        <taxon>Chryseobacterium</taxon>
    </lineage>
</organism>
<dbReference type="EMBL" id="JAPDHV010000003">
    <property type="protein sequence ID" value="MCW3161351.1"/>
    <property type="molecule type" value="Genomic_DNA"/>
</dbReference>
<comment type="caution">
    <text evidence="1">The sequence shown here is derived from an EMBL/GenBank/DDBJ whole genome shotgun (WGS) entry which is preliminary data.</text>
</comment>
<keyword evidence="2" id="KW-1185">Reference proteome</keyword>
<dbReference type="Proteomes" id="UP001163719">
    <property type="component" value="Unassembled WGS sequence"/>
</dbReference>
<proteinExistence type="predicted"/>
<gene>
    <name evidence="1" type="ORF">OH806_08740</name>
</gene>
<evidence type="ECO:0000313" key="2">
    <source>
        <dbReference type="Proteomes" id="UP001163719"/>
    </source>
</evidence>